<dbReference type="EMBL" id="PQXL01000911">
    <property type="protein sequence ID" value="THV43797.1"/>
    <property type="molecule type" value="Genomic_DNA"/>
</dbReference>
<proteinExistence type="inferred from homology"/>
<keyword evidence="5" id="KW-1185">Reference proteome</keyword>
<dbReference type="SUPFAM" id="SSF51735">
    <property type="entry name" value="NAD(P)-binding Rossmann-fold domains"/>
    <property type="match status" value="1"/>
</dbReference>
<comment type="caution">
    <text evidence="4">The sequence shown here is derived from an EMBL/GenBank/DDBJ whole genome shotgun (WGS) entry which is preliminary data.</text>
</comment>
<dbReference type="InterPro" id="IPR036291">
    <property type="entry name" value="NAD(P)-bd_dom_sf"/>
</dbReference>
<dbReference type="GO" id="GO:0016616">
    <property type="term" value="F:oxidoreductase activity, acting on the CH-OH group of donors, NAD or NADP as acceptor"/>
    <property type="evidence" value="ECO:0007669"/>
    <property type="project" value="InterPro"/>
</dbReference>
<evidence type="ECO:0000256" key="1">
    <source>
        <dbReference type="ARBA" id="ARBA00023002"/>
    </source>
</evidence>
<dbReference type="InterPro" id="IPR002225">
    <property type="entry name" value="3Beta_OHSteriod_DH/Estase"/>
</dbReference>
<dbReference type="PANTHER" id="PTHR10366">
    <property type="entry name" value="NAD DEPENDENT EPIMERASE/DEHYDRATASE"/>
    <property type="match status" value="1"/>
</dbReference>
<gene>
    <name evidence="4" type="ORF">BGAL_0916g00020</name>
</gene>
<evidence type="ECO:0000313" key="4">
    <source>
        <dbReference type="EMBL" id="THV43797.1"/>
    </source>
</evidence>
<reference evidence="4 5" key="1">
    <citation type="submission" date="2017-12" db="EMBL/GenBank/DDBJ databases">
        <title>Comparative genomics of Botrytis spp.</title>
        <authorList>
            <person name="Valero-Jimenez C.A."/>
            <person name="Tapia P."/>
            <person name="Veloso J."/>
            <person name="Silva-Moreno E."/>
            <person name="Staats M."/>
            <person name="Valdes J.H."/>
            <person name="Van Kan J.A.L."/>
        </authorList>
    </citation>
    <scope>NUCLEOTIDE SEQUENCE [LARGE SCALE GENOMIC DNA]</scope>
    <source>
        <strain evidence="4 5">MUCL435</strain>
    </source>
</reference>
<organism evidence="4 5">
    <name type="scientific">Botrytis galanthina</name>
    <dbReference type="NCBI Taxonomy" id="278940"/>
    <lineage>
        <taxon>Eukaryota</taxon>
        <taxon>Fungi</taxon>
        <taxon>Dikarya</taxon>
        <taxon>Ascomycota</taxon>
        <taxon>Pezizomycotina</taxon>
        <taxon>Leotiomycetes</taxon>
        <taxon>Helotiales</taxon>
        <taxon>Sclerotiniaceae</taxon>
        <taxon>Botrytis</taxon>
    </lineage>
</organism>
<dbReference type="GO" id="GO:0006694">
    <property type="term" value="P:steroid biosynthetic process"/>
    <property type="evidence" value="ECO:0007669"/>
    <property type="project" value="InterPro"/>
</dbReference>
<name>A0A4S8QGF5_9HELO</name>
<evidence type="ECO:0000256" key="2">
    <source>
        <dbReference type="ARBA" id="ARBA00023445"/>
    </source>
</evidence>
<evidence type="ECO:0000259" key="3">
    <source>
        <dbReference type="Pfam" id="PF01073"/>
    </source>
</evidence>
<dbReference type="AlphaFoldDB" id="A0A4S8QGF5"/>
<dbReference type="OrthoDB" id="2735536at2759"/>
<comment type="similarity">
    <text evidence="2">Belongs to the NAD(P)-dependent epimerase/dehydratase family. Dihydroflavonol-4-reductase subfamily.</text>
</comment>
<sequence>MSSSLVFITGATGFIGASTALAALKAGYRLRISVRKDSQIESLKNLFSDHANNLEFVVIPDITVPGAFSKVLDNVEYILHLASPLAVSVDKDKVYRPAIEGTLNILRDAAKVPSIKKVVITSSMAAFTPLEGPTDGLVLKEESSLDLSVDPNRDYDEGNDLLTSFKIYHASKLLANQASWEFFRNESPGFVLVTIHPSYVYGHNLVQKSAEEIQASTNGLLFGSIMNGAQSDGPLLSVYVGDVADAHVKALSPALKSSSSYLVSGQPMTWKDVVDVLQKDYPTVPYKLEPSTNPKVPKVDTSKAEKYLGLQWAKPEKIIKEVMDQQLAFFQQASS</sequence>
<dbReference type="Proteomes" id="UP000308671">
    <property type="component" value="Unassembled WGS sequence"/>
</dbReference>
<dbReference type="Pfam" id="PF01073">
    <property type="entry name" value="3Beta_HSD"/>
    <property type="match status" value="1"/>
</dbReference>
<keyword evidence="1" id="KW-0560">Oxidoreductase</keyword>
<protein>
    <recommendedName>
        <fullName evidence="3">3-beta hydroxysteroid dehydrogenase/isomerase domain-containing protein</fullName>
    </recommendedName>
</protein>
<dbReference type="PANTHER" id="PTHR10366:SF812">
    <property type="entry name" value="VPS9 DOMAIN-CONTAINING PROTEIN"/>
    <property type="match status" value="1"/>
</dbReference>
<dbReference type="Gene3D" id="3.40.50.720">
    <property type="entry name" value="NAD(P)-binding Rossmann-like Domain"/>
    <property type="match status" value="1"/>
</dbReference>
<dbReference type="InterPro" id="IPR050425">
    <property type="entry name" value="NAD(P)_dehydrat-like"/>
</dbReference>
<evidence type="ECO:0000313" key="5">
    <source>
        <dbReference type="Proteomes" id="UP000308671"/>
    </source>
</evidence>
<feature type="domain" description="3-beta hydroxysteroid dehydrogenase/isomerase" evidence="3">
    <location>
        <begin position="8"/>
        <end position="266"/>
    </location>
</feature>
<accession>A0A4S8QGF5</accession>